<evidence type="ECO:0000313" key="2">
    <source>
        <dbReference type="RefSeq" id="XP_075084764.1"/>
    </source>
</evidence>
<name>A0AC58SIG3_TOBAC</name>
<protein>
    <submittedName>
        <fullName evidence="2">Uncharacterized protein LOC142168015</fullName>
    </submittedName>
</protein>
<reference evidence="2" key="2">
    <citation type="submission" date="2025-08" db="UniProtKB">
        <authorList>
            <consortium name="RefSeq"/>
        </authorList>
    </citation>
    <scope>IDENTIFICATION</scope>
    <source>
        <tissue evidence="2">Leaf</tissue>
    </source>
</reference>
<dbReference type="RefSeq" id="XP_075084764.1">
    <property type="nucleotide sequence ID" value="XM_075228663.1"/>
</dbReference>
<dbReference type="Proteomes" id="UP000790787">
    <property type="component" value="Chromosome 13"/>
</dbReference>
<evidence type="ECO:0000313" key="1">
    <source>
        <dbReference type="Proteomes" id="UP000790787"/>
    </source>
</evidence>
<organism evidence="1 2">
    <name type="scientific">Nicotiana tabacum</name>
    <name type="common">Common tobacco</name>
    <dbReference type="NCBI Taxonomy" id="4097"/>
    <lineage>
        <taxon>Eukaryota</taxon>
        <taxon>Viridiplantae</taxon>
        <taxon>Streptophyta</taxon>
        <taxon>Embryophyta</taxon>
        <taxon>Tracheophyta</taxon>
        <taxon>Spermatophyta</taxon>
        <taxon>Magnoliopsida</taxon>
        <taxon>eudicotyledons</taxon>
        <taxon>Gunneridae</taxon>
        <taxon>Pentapetalae</taxon>
        <taxon>asterids</taxon>
        <taxon>lamiids</taxon>
        <taxon>Solanales</taxon>
        <taxon>Solanaceae</taxon>
        <taxon>Nicotianoideae</taxon>
        <taxon>Nicotianeae</taxon>
        <taxon>Nicotiana</taxon>
    </lineage>
</organism>
<reference evidence="1" key="1">
    <citation type="journal article" date="2014" name="Nat. Commun.">
        <title>The tobacco genome sequence and its comparison with those of tomato and potato.</title>
        <authorList>
            <person name="Sierro N."/>
            <person name="Battey J.N."/>
            <person name="Ouadi S."/>
            <person name="Bakaher N."/>
            <person name="Bovet L."/>
            <person name="Willig A."/>
            <person name="Goepfert S."/>
            <person name="Peitsch M.C."/>
            <person name="Ivanov N.V."/>
        </authorList>
    </citation>
    <scope>NUCLEOTIDE SEQUENCE [LARGE SCALE GENOMIC DNA]</scope>
</reference>
<proteinExistence type="predicted"/>
<sequence length="115" mass="13467">MELDMKILQLEIYGDSKLTINQLLGIYDVKKEDLFPYHQYASWLLEKFDQVFLNHVPREENRMADALANLATMMALGENESTKVHVCHRWVIPGLLDLQINESHHTSVWVIEEED</sequence>
<accession>A0AC58SIG3</accession>
<keyword evidence="1" id="KW-1185">Reference proteome</keyword>
<gene>
    <name evidence="2" type="primary">LOC142168015</name>
</gene>